<reference evidence="2 3" key="1">
    <citation type="submission" date="2019-09" db="EMBL/GenBank/DDBJ databases">
        <title>Draft genome sequence assemblies of isolates from the urinary tract.</title>
        <authorList>
            <person name="Mores C.R."/>
            <person name="Putonti C."/>
            <person name="Wolfe A.J."/>
        </authorList>
    </citation>
    <scope>NUCLEOTIDE SEQUENCE [LARGE SCALE GENOMIC DNA]</scope>
    <source>
        <strain evidence="2 3">UMB623</strain>
    </source>
</reference>
<feature type="domain" description="Lipocalin-like" evidence="1">
    <location>
        <begin position="10"/>
        <end position="126"/>
    </location>
</feature>
<protein>
    <submittedName>
        <fullName evidence="2">Lipocalin-like domain-containing protein</fullName>
    </submittedName>
</protein>
<dbReference type="AlphaFoldDB" id="A0A5N1GMJ2"/>
<dbReference type="Pfam" id="PF13924">
    <property type="entry name" value="Lipocalin_5"/>
    <property type="match status" value="1"/>
</dbReference>
<evidence type="ECO:0000313" key="2">
    <source>
        <dbReference type="EMBL" id="KAA9302187.1"/>
    </source>
</evidence>
<comment type="caution">
    <text evidence="2">The sequence shown here is derived from an EMBL/GenBank/DDBJ whole genome shotgun (WGS) entry which is preliminary data.</text>
</comment>
<gene>
    <name evidence="2" type="ORF">F6I03_02955</name>
</gene>
<name>A0A5N1GMJ2_9LACT</name>
<sequence>MRQSMRDQVIGAWVLQSYQTKDEAGQVVYPLGKDATGFILYTPDGYMSAQIMAQGRPAYASGDLHKGTQEEMAQAAAGYLAYSGRYEVDEAKGELTHHMELSMNPTWLGQSQPRVAQIKDGQLKIYNGLKPEDQLIWKRAEDHSQA</sequence>
<proteinExistence type="predicted"/>
<dbReference type="STRING" id="119206.AWM72_07175"/>
<dbReference type="OrthoDB" id="118834at2"/>
<dbReference type="Proteomes" id="UP000327148">
    <property type="component" value="Unassembled WGS sequence"/>
</dbReference>
<accession>A0A5N1GMJ2</accession>
<evidence type="ECO:0000313" key="3">
    <source>
        <dbReference type="Proteomes" id="UP000327148"/>
    </source>
</evidence>
<organism evidence="2 3">
    <name type="scientific">Aerococcus sanguinicola</name>
    <dbReference type="NCBI Taxonomy" id="119206"/>
    <lineage>
        <taxon>Bacteria</taxon>
        <taxon>Bacillati</taxon>
        <taxon>Bacillota</taxon>
        <taxon>Bacilli</taxon>
        <taxon>Lactobacillales</taxon>
        <taxon>Aerococcaceae</taxon>
        <taxon>Aerococcus</taxon>
    </lineage>
</organism>
<dbReference type="RefSeq" id="WP_070430315.1">
    <property type="nucleotide sequence ID" value="NZ_VYWO01000001.1"/>
</dbReference>
<dbReference type="EMBL" id="VYWO01000001">
    <property type="protein sequence ID" value="KAA9302187.1"/>
    <property type="molecule type" value="Genomic_DNA"/>
</dbReference>
<dbReference type="InterPro" id="IPR024311">
    <property type="entry name" value="Lipocalin-like"/>
</dbReference>
<evidence type="ECO:0000259" key="1">
    <source>
        <dbReference type="Pfam" id="PF13924"/>
    </source>
</evidence>